<name>A0ABM9DPA3_9HYPH</name>
<dbReference type="RefSeq" id="WP_254024629.1">
    <property type="nucleotide sequence ID" value="NZ_CAKXZS010000012.1"/>
</dbReference>
<keyword evidence="1" id="KW-0547">Nucleotide-binding</keyword>
<proteinExistence type="predicted"/>
<sequence length="286" mass="32024">MKSQTARKELRDFAFADDMEFRLWTVLHGWQKFDKARPQDEPTEDNIAEPLAALKAITGMGGGDPFGARGVFVMMHPHKMLSQHLGMIQCVKEYAKTFVAGHRRLIILTPNSYSLPEELQDDVVILDYDPPSYAELRDVYDRLINDVPEARRPKYNDAQIDQILANGAGMTQAEFDNAISRALVTNRAKLPNIPLDDFCKMIADVKTEVVKRSEVLEIMEPIEMSAVGGLDNLKDWVQKRAGCFSQRARDFGVEPPKGIALIGPLQDDIGGAKRLSNSTRSTGFDE</sequence>
<dbReference type="Proteomes" id="UP001152604">
    <property type="component" value="Unassembled WGS sequence"/>
</dbReference>
<reference evidence="3" key="1">
    <citation type="submission" date="2022-03" db="EMBL/GenBank/DDBJ databases">
        <authorList>
            <person name="Brunel B."/>
        </authorList>
    </citation>
    <scope>NUCLEOTIDE SEQUENCE</scope>
    <source>
        <strain evidence="3">STM4922sample</strain>
    </source>
</reference>
<dbReference type="PANTHER" id="PTHR42960">
    <property type="entry name" value="YCF46 PROTEIN"/>
    <property type="match status" value="1"/>
</dbReference>
<protein>
    <submittedName>
        <fullName evidence="3">Uncharacterized protein</fullName>
    </submittedName>
</protein>
<evidence type="ECO:0000313" key="4">
    <source>
        <dbReference type="Proteomes" id="UP001152604"/>
    </source>
</evidence>
<organism evidence="3 4">
    <name type="scientific">Mesorhizobium ventifaucium</name>
    <dbReference type="NCBI Taxonomy" id="666020"/>
    <lineage>
        <taxon>Bacteria</taxon>
        <taxon>Pseudomonadati</taxon>
        <taxon>Pseudomonadota</taxon>
        <taxon>Alphaproteobacteria</taxon>
        <taxon>Hyphomicrobiales</taxon>
        <taxon>Phyllobacteriaceae</taxon>
        <taxon>Mesorhizobium</taxon>
    </lineage>
</organism>
<accession>A0ABM9DPA3</accession>
<evidence type="ECO:0000256" key="1">
    <source>
        <dbReference type="ARBA" id="ARBA00022741"/>
    </source>
</evidence>
<evidence type="ECO:0000256" key="2">
    <source>
        <dbReference type="ARBA" id="ARBA00022840"/>
    </source>
</evidence>
<dbReference type="EMBL" id="CAKXZS010000012">
    <property type="protein sequence ID" value="CAH2398456.1"/>
    <property type="molecule type" value="Genomic_DNA"/>
</dbReference>
<dbReference type="PANTHER" id="PTHR42960:SF1">
    <property type="entry name" value="YCF46 PROTEIN"/>
    <property type="match status" value="1"/>
</dbReference>
<gene>
    <name evidence="3" type="ORF">MES4922_20114</name>
</gene>
<dbReference type="InterPro" id="IPR052381">
    <property type="entry name" value="AAA_domain_protein"/>
</dbReference>
<evidence type="ECO:0000313" key="3">
    <source>
        <dbReference type="EMBL" id="CAH2398456.1"/>
    </source>
</evidence>
<keyword evidence="2" id="KW-0067">ATP-binding</keyword>
<keyword evidence="4" id="KW-1185">Reference proteome</keyword>
<comment type="caution">
    <text evidence="3">The sequence shown here is derived from an EMBL/GenBank/DDBJ whole genome shotgun (WGS) entry which is preliminary data.</text>
</comment>